<proteinExistence type="predicted"/>
<dbReference type="EnsemblMetazoa" id="ADIR002548-RA">
    <property type="protein sequence ID" value="ADIR002548-PA"/>
    <property type="gene ID" value="ADIR002548"/>
</dbReference>
<feature type="region of interest" description="Disordered" evidence="1">
    <location>
        <begin position="974"/>
        <end position="1013"/>
    </location>
</feature>
<feature type="compositionally biased region" description="Basic residues" evidence="1">
    <location>
        <begin position="994"/>
        <end position="1004"/>
    </location>
</feature>
<keyword evidence="3" id="KW-1185">Reference proteome</keyword>
<organism evidence="2 3">
    <name type="scientific">Anopheles dirus</name>
    <dbReference type="NCBI Taxonomy" id="7168"/>
    <lineage>
        <taxon>Eukaryota</taxon>
        <taxon>Metazoa</taxon>
        <taxon>Ecdysozoa</taxon>
        <taxon>Arthropoda</taxon>
        <taxon>Hexapoda</taxon>
        <taxon>Insecta</taxon>
        <taxon>Pterygota</taxon>
        <taxon>Neoptera</taxon>
        <taxon>Endopterygota</taxon>
        <taxon>Diptera</taxon>
        <taxon>Nematocera</taxon>
        <taxon>Culicoidea</taxon>
        <taxon>Culicidae</taxon>
        <taxon>Anophelinae</taxon>
        <taxon>Anopheles</taxon>
    </lineage>
</organism>
<name>A0A182N4I3_9DIPT</name>
<accession>A0A182N4I3</accession>
<sequence length="1117" mass="124009">MQNNRTNPPPQDEEPIDEQTRRIIRDLPISPAMYDGTYPAYEGFHTVSPASVSELSFSSESPDSDSTVHYQAVREKATEPIVELPSTPSKEEHHPHDCTVCPDTETFSPSSIGAALEKSGTVLMQRSLDNRLAKQLEEMHALMGNDDELVVLKQPSIRSMSSRPAFTRDMMQEFMEHSETMFNLVHDTQTNSGQFVIGIEEADASDTEAPGPSQRKEKLASVAPPPATVAGDKQENEFVGCFSKDNDMVLYKRTMQDSRPKAAREDRKSIDSLIAHHAECLVEANETNSPAVHVRQVNDDNLLALLTFSDQSSAVLKISNTLADGLETEEQLNQAILTSYRKLVATPDEMISMQTQTTSAKKPKQHTHQLRPGVLQNLSAAISSFELTNASGRDGLVVQRSSKNWTKCSTGYQNAADTVLNLRLLLEEYILRNIAVSATVVKFVSHVLSDVLGCTAIEIGEDFRALSLIDKIKRVFDELLMPHDLEDPLVMVNELRYTIEEIRSRPLQTARIFTHGADAWEYVLEELEKLSCELDHEVEHPEVFLAALQYGLGLIVAPPSKPPSVHKPDTKTVSIDPALPDSQDVFPSSSNMIDMDRYEAPSVSFCKPYACFVQQMISNVWSALVWVAVQLNVFWDFLQSPPPPILADPSVSSSSHQSVPSGIAWERAHDLNKAADVFRIALEDAPDSAPDSADLEDGKRSVNDRSLQMITRLLHHAANIELQHSVSRHNIRLQLNTSVSGVLEKREADEFLTMAGNVRDRDANVAIFFEARLVDLDSVAKVESAIECVTRIERFSNDADESEDLSEETIVHIRALGEDEPSESERVVSSLVEEMVSNGAYEDVMSRTGAEQLLGEIKHCLQDLLEPLTTAVGHIYEQCGVVGGESSFPAQTNASEHYNVELKETTTIAVDDDKGNVHNVDAASSLHHCPMLCQLAGSLEELLSLFHDTNDRLGMMDADITAIRNQVQQLLAVQQHRDHPRDDAKTTHGDGKRLSNRRARHSQKPKGTPFPQCPMQQPVFAQLGKYCPTEIYSCHAVAPDVLVVHWTVDEDMLHSIGGFEILVDGVLRSVCFSNKRRTALINSIDLQKHHQIALHATPDSNCKNSVDWAPAFFLYHT</sequence>
<dbReference type="VEuPathDB" id="VectorBase:ADIR002548"/>
<reference evidence="3" key="1">
    <citation type="submission" date="2013-03" db="EMBL/GenBank/DDBJ databases">
        <title>The Genome Sequence of Anopheles dirus WRAIR2.</title>
        <authorList>
            <consortium name="The Broad Institute Genomics Platform"/>
            <person name="Neafsey D.E."/>
            <person name="Walton C."/>
            <person name="Walker B."/>
            <person name="Young S.K."/>
            <person name="Zeng Q."/>
            <person name="Gargeya S."/>
            <person name="Fitzgerald M."/>
            <person name="Haas B."/>
            <person name="Abouelleil A."/>
            <person name="Allen A.W."/>
            <person name="Alvarado L."/>
            <person name="Arachchi H.M."/>
            <person name="Berlin A.M."/>
            <person name="Chapman S.B."/>
            <person name="Gainer-Dewar J."/>
            <person name="Goldberg J."/>
            <person name="Griggs A."/>
            <person name="Gujja S."/>
            <person name="Hansen M."/>
            <person name="Howarth C."/>
            <person name="Imamovic A."/>
            <person name="Ireland A."/>
            <person name="Larimer J."/>
            <person name="McCowan C."/>
            <person name="Murphy C."/>
            <person name="Pearson M."/>
            <person name="Poon T.W."/>
            <person name="Priest M."/>
            <person name="Roberts A."/>
            <person name="Saif S."/>
            <person name="Shea T."/>
            <person name="Sisk P."/>
            <person name="Sykes S."/>
            <person name="Wortman J."/>
            <person name="Nusbaum C."/>
            <person name="Birren B."/>
        </authorList>
    </citation>
    <scope>NUCLEOTIDE SEQUENCE [LARGE SCALE GENOMIC DNA]</scope>
    <source>
        <strain evidence="3">WRAIR2</strain>
    </source>
</reference>
<evidence type="ECO:0000256" key="1">
    <source>
        <dbReference type="SAM" id="MobiDB-lite"/>
    </source>
</evidence>
<evidence type="ECO:0000313" key="3">
    <source>
        <dbReference type="Proteomes" id="UP000075884"/>
    </source>
</evidence>
<protein>
    <submittedName>
        <fullName evidence="2">Uncharacterized protein</fullName>
    </submittedName>
</protein>
<feature type="region of interest" description="Disordered" evidence="1">
    <location>
        <begin position="204"/>
        <end position="231"/>
    </location>
</feature>
<reference evidence="2" key="2">
    <citation type="submission" date="2020-05" db="UniProtKB">
        <authorList>
            <consortium name="EnsemblMetazoa"/>
        </authorList>
    </citation>
    <scope>IDENTIFICATION</scope>
    <source>
        <strain evidence="2">WRAIR2</strain>
    </source>
</reference>
<dbReference type="Proteomes" id="UP000075884">
    <property type="component" value="Unassembled WGS sequence"/>
</dbReference>
<dbReference type="AlphaFoldDB" id="A0A182N4I3"/>
<evidence type="ECO:0000313" key="2">
    <source>
        <dbReference type="EnsemblMetazoa" id="ADIR002548-PA"/>
    </source>
</evidence>
<feature type="compositionally biased region" description="Basic and acidic residues" evidence="1">
    <location>
        <begin position="975"/>
        <end position="993"/>
    </location>
</feature>